<sequence length="164" mass="16890">MTLIADILLVGGALGAGLYCFVLSRRLARFNDLETGVGGAVAVLSAQVDDLTNTLTAAQGVASSSSNSLIELTQRADTVARRLELLVASMHDLPDETAKPVETAKPDEPAADAASAEPDVEPEPAAEPEPKTAEIRTLEPAGAAEEAEPAAQEAAVPMFRRGGA</sequence>
<name>A0A1I6D5K6_9RHOB</name>
<accession>A0A1I6D5K6</accession>
<keyword evidence="3" id="KW-1185">Reference proteome</keyword>
<protein>
    <submittedName>
        <fullName evidence="2">Uncharacterized protein</fullName>
    </submittedName>
</protein>
<feature type="compositionally biased region" description="Basic and acidic residues" evidence="1">
    <location>
        <begin position="92"/>
        <end position="108"/>
    </location>
</feature>
<feature type="region of interest" description="Disordered" evidence="1">
    <location>
        <begin position="91"/>
        <end position="164"/>
    </location>
</feature>
<organism evidence="2 3">
    <name type="scientific">Poseidonocella sedimentorum</name>
    <dbReference type="NCBI Taxonomy" id="871652"/>
    <lineage>
        <taxon>Bacteria</taxon>
        <taxon>Pseudomonadati</taxon>
        <taxon>Pseudomonadota</taxon>
        <taxon>Alphaproteobacteria</taxon>
        <taxon>Rhodobacterales</taxon>
        <taxon>Roseobacteraceae</taxon>
        <taxon>Poseidonocella</taxon>
    </lineage>
</organism>
<dbReference type="STRING" id="871652.SAMN04515673_102212"/>
<evidence type="ECO:0000313" key="2">
    <source>
        <dbReference type="EMBL" id="SFR00738.1"/>
    </source>
</evidence>
<dbReference type="AlphaFoldDB" id="A0A1I6D5K6"/>
<proteinExistence type="predicted"/>
<reference evidence="2 3" key="1">
    <citation type="submission" date="2016-10" db="EMBL/GenBank/DDBJ databases">
        <authorList>
            <person name="de Groot N.N."/>
        </authorList>
    </citation>
    <scope>NUCLEOTIDE SEQUENCE [LARGE SCALE GENOMIC DNA]</scope>
    <source>
        <strain evidence="3">KMM 9023,NRIC 0796,JCM 17311,KCTC 23692</strain>
    </source>
</reference>
<dbReference type="RefSeq" id="WP_245759559.1">
    <property type="nucleotide sequence ID" value="NZ_FOYI01000002.1"/>
</dbReference>
<evidence type="ECO:0000313" key="3">
    <source>
        <dbReference type="Proteomes" id="UP000199302"/>
    </source>
</evidence>
<gene>
    <name evidence="2" type="ORF">SAMN04515673_102212</name>
</gene>
<dbReference type="Proteomes" id="UP000199302">
    <property type="component" value="Unassembled WGS sequence"/>
</dbReference>
<dbReference type="EMBL" id="FOYI01000002">
    <property type="protein sequence ID" value="SFR00738.1"/>
    <property type="molecule type" value="Genomic_DNA"/>
</dbReference>
<feature type="compositionally biased region" description="Basic and acidic residues" evidence="1">
    <location>
        <begin position="128"/>
        <end position="137"/>
    </location>
</feature>
<evidence type="ECO:0000256" key="1">
    <source>
        <dbReference type="SAM" id="MobiDB-lite"/>
    </source>
</evidence>
<feature type="compositionally biased region" description="Low complexity" evidence="1">
    <location>
        <begin position="139"/>
        <end position="155"/>
    </location>
</feature>